<dbReference type="PRINTS" id="PR00109">
    <property type="entry name" value="TYRKINASE"/>
</dbReference>
<evidence type="ECO:0000313" key="3">
    <source>
        <dbReference type="Proteomes" id="UP001642540"/>
    </source>
</evidence>
<protein>
    <recommendedName>
        <fullName evidence="1">Protein kinase domain-containing protein</fullName>
    </recommendedName>
</protein>
<proteinExistence type="predicted"/>
<sequence>MRILKCFRDCFLGFRYGILAKSTSMTFNTTQQVQTITLFDDALPMPAIPQLLHSTGDVVVLISLLTHCIMTKDIYLRTIIRMPVWIFFVIVSSGNLRFRDERCAVLQELIRLSIIVYYGLKLNFFKFPRSLRSRKESTVLVQGESSEKLQKSERLSEEEIQKFYRGVPTLIKRNEPVAFDTLPYDKTLEISQTHFTANKSQRCVAGHNGISFQGTLNYNSKKIRACIKTNIPGDISSLHGLMKEIKLLKYVGQHDNLQSIFGAYTTELSRGKLFLVLENCGPNTLSMQLQQLQDNQNALLPLGSNSTNEDLLVDFYRWAYEISSGMNFISGKGIVHGSLSCDCILLNEAGTVKLTDFGTAPYLSNPERFQPEQYDHDGWKYLAPEAILKNEFTTSGDIWSFGIVLWKIFTVFSEPYPAFDTYSKIFSLSLLDGMRPEAEQRIPDYISLLLEKCWLHESQERPTFEMCCQYTYVKTKPKRRIVTCDGDFIT</sequence>
<dbReference type="Proteomes" id="UP001642540">
    <property type="component" value="Unassembled WGS sequence"/>
</dbReference>
<evidence type="ECO:0000259" key="1">
    <source>
        <dbReference type="PROSITE" id="PS50011"/>
    </source>
</evidence>
<dbReference type="Pfam" id="PF07714">
    <property type="entry name" value="PK_Tyr_Ser-Thr"/>
    <property type="match status" value="1"/>
</dbReference>
<keyword evidence="3" id="KW-1185">Reference proteome</keyword>
<dbReference type="SUPFAM" id="SSF56112">
    <property type="entry name" value="Protein kinase-like (PK-like)"/>
    <property type="match status" value="1"/>
</dbReference>
<gene>
    <name evidence="2" type="ORF">ODALV1_LOCUS8865</name>
</gene>
<dbReference type="PANTHER" id="PTHR24416">
    <property type="entry name" value="TYROSINE-PROTEIN KINASE RECEPTOR"/>
    <property type="match status" value="1"/>
</dbReference>
<dbReference type="InterPro" id="IPR001245">
    <property type="entry name" value="Ser-Thr/Tyr_kinase_cat_dom"/>
</dbReference>
<reference evidence="2 3" key="1">
    <citation type="submission" date="2024-08" db="EMBL/GenBank/DDBJ databases">
        <authorList>
            <person name="Cucini C."/>
            <person name="Frati F."/>
        </authorList>
    </citation>
    <scope>NUCLEOTIDE SEQUENCE [LARGE SCALE GENOMIC DNA]</scope>
</reference>
<dbReference type="Gene3D" id="1.10.510.10">
    <property type="entry name" value="Transferase(Phosphotransferase) domain 1"/>
    <property type="match status" value="1"/>
</dbReference>
<dbReference type="PANTHER" id="PTHR24416:SF600">
    <property type="entry name" value="PDGF- AND VEGF-RECEPTOR RELATED, ISOFORM J"/>
    <property type="match status" value="1"/>
</dbReference>
<dbReference type="InterPro" id="IPR000719">
    <property type="entry name" value="Prot_kinase_dom"/>
</dbReference>
<accession>A0ABP1Q9K3</accession>
<dbReference type="InterPro" id="IPR050122">
    <property type="entry name" value="RTK"/>
</dbReference>
<comment type="caution">
    <text evidence="2">The sequence shown here is derived from an EMBL/GenBank/DDBJ whole genome shotgun (WGS) entry which is preliminary data.</text>
</comment>
<dbReference type="EMBL" id="CAXLJM020000027">
    <property type="protein sequence ID" value="CAL8094713.1"/>
    <property type="molecule type" value="Genomic_DNA"/>
</dbReference>
<feature type="domain" description="Protein kinase" evidence="1">
    <location>
        <begin position="149"/>
        <end position="473"/>
    </location>
</feature>
<evidence type="ECO:0000313" key="2">
    <source>
        <dbReference type="EMBL" id="CAL8094713.1"/>
    </source>
</evidence>
<dbReference type="Gene3D" id="3.30.200.20">
    <property type="entry name" value="Phosphorylase Kinase, domain 1"/>
    <property type="match status" value="1"/>
</dbReference>
<organism evidence="2 3">
    <name type="scientific">Orchesella dallaii</name>
    <dbReference type="NCBI Taxonomy" id="48710"/>
    <lineage>
        <taxon>Eukaryota</taxon>
        <taxon>Metazoa</taxon>
        <taxon>Ecdysozoa</taxon>
        <taxon>Arthropoda</taxon>
        <taxon>Hexapoda</taxon>
        <taxon>Collembola</taxon>
        <taxon>Entomobryomorpha</taxon>
        <taxon>Entomobryoidea</taxon>
        <taxon>Orchesellidae</taxon>
        <taxon>Orchesellinae</taxon>
        <taxon>Orchesella</taxon>
    </lineage>
</organism>
<name>A0ABP1Q9K3_9HEXA</name>
<dbReference type="PROSITE" id="PS50011">
    <property type="entry name" value="PROTEIN_KINASE_DOM"/>
    <property type="match status" value="1"/>
</dbReference>
<dbReference type="InterPro" id="IPR011009">
    <property type="entry name" value="Kinase-like_dom_sf"/>
</dbReference>